<keyword evidence="7" id="KW-1185">Reference proteome</keyword>
<dbReference type="AlphaFoldDB" id="A0A9D5AG41"/>
<dbReference type="InterPro" id="IPR032675">
    <property type="entry name" value="LRR_dom_sf"/>
</dbReference>
<gene>
    <name evidence="6" type="ORF">KIW84_055735</name>
</gene>
<dbReference type="InterPro" id="IPR058192">
    <property type="entry name" value="WHD_ROQ1-like"/>
</dbReference>
<dbReference type="SUPFAM" id="SSF52058">
    <property type="entry name" value="L domain-like"/>
    <property type="match status" value="1"/>
</dbReference>
<keyword evidence="1" id="KW-0433">Leucine-rich repeat</keyword>
<dbReference type="SMART" id="SM00255">
    <property type="entry name" value="TIR"/>
    <property type="match status" value="1"/>
</dbReference>
<dbReference type="Gramene" id="Psat05G0573500-T1">
    <property type="protein sequence ID" value="KAI5410347.1"/>
    <property type="gene ID" value="KIW84_055735"/>
</dbReference>
<dbReference type="Gene3D" id="1.10.8.430">
    <property type="entry name" value="Helical domain of apoptotic protease-activating factors"/>
    <property type="match status" value="1"/>
</dbReference>
<dbReference type="PROSITE" id="PS50104">
    <property type="entry name" value="TIR"/>
    <property type="match status" value="1"/>
</dbReference>
<evidence type="ECO:0000313" key="7">
    <source>
        <dbReference type="Proteomes" id="UP001058974"/>
    </source>
</evidence>
<dbReference type="Pfam" id="PF00931">
    <property type="entry name" value="NB-ARC"/>
    <property type="match status" value="1"/>
</dbReference>
<dbReference type="InterPro" id="IPR002182">
    <property type="entry name" value="NB-ARC"/>
</dbReference>
<dbReference type="InterPro" id="IPR036390">
    <property type="entry name" value="WH_DNA-bd_sf"/>
</dbReference>
<dbReference type="OrthoDB" id="1421090at2759"/>
<keyword evidence="4" id="KW-1133">Transmembrane helix</keyword>
<dbReference type="Pfam" id="PF23282">
    <property type="entry name" value="WHD_ROQ1"/>
    <property type="match status" value="1"/>
</dbReference>
<evidence type="ECO:0000256" key="2">
    <source>
        <dbReference type="ARBA" id="ARBA00022737"/>
    </source>
</evidence>
<dbReference type="PANTHER" id="PTHR11017">
    <property type="entry name" value="LEUCINE-RICH REPEAT-CONTAINING PROTEIN"/>
    <property type="match status" value="1"/>
</dbReference>
<dbReference type="InterPro" id="IPR035897">
    <property type="entry name" value="Toll_tir_struct_dom_sf"/>
</dbReference>
<keyword evidence="4" id="KW-0812">Transmembrane</keyword>
<reference evidence="6 7" key="1">
    <citation type="journal article" date="2022" name="Nat. Genet.">
        <title>Improved pea reference genome and pan-genome highlight genomic features and evolutionary characteristics.</title>
        <authorList>
            <person name="Yang T."/>
            <person name="Liu R."/>
            <person name="Luo Y."/>
            <person name="Hu S."/>
            <person name="Wang D."/>
            <person name="Wang C."/>
            <person name="Pandey M.K."/>
            <person name="Ge S."/>
            <person name="Xu Q."/>
            <person name="Li N."/>
            <person name="Li G."/>
            <person name="Huang Y."/>
            <person name="Saxena R.K."/>
            <person name="Ji Y."/>
            <person name="Li M."/>
            <person name="Yan X."/>
            <person name="He Y."/>
            <person name="Liu Y."/>
            <person name="Wang X."/>
            <person name="Xiang C."/>
            <person name="Varshney R.K."/>
            <person name="Ding H."/>
            <person name="Gao S."/>
            <person name="Zong X."/>
        </authorList>
    </citation>
    <scope>NUCLEOTIDE SEQUENCE [LARGE SCALE GENOMIC DNA]</scope>
    <source>
        <strain evidence="6 7">cv. Zhongwan 6</strain>
    </source>
</reference>
<comment type="caution">
    <text evidence="6">The sequence shown here is derived from an EMBL/GenBank/DDBJ whole genome shotgun (WGS) entry which is preliminary data.</text>
</comment>
<keyword evidence="3" id="KW-0611">Plant defense</keyword>
<dbReference type="Pfam" id="PF01582">
    <property type="entry name" value="TIR"/>
    <property type="match status" value="1"/>
</dbReference>
<dbReference type="SUPFAM" id="SSF52540">
    <property type="entry name" value="P-loop containing nucleoside triphosphate hydrolases"/>
    <property type="match status" value="1"/>
</dbReference>
<accession>A0A9D5AG41</accession>
<sequence>MAHQSPSSPFFFECACTYDVFLSFKGTDTRFGFSGNLHKALSDKGINTFIDDKELQSGDEITPSLVKAIEDSRIFIPVLSINYASSSFCLDELVHMIHCSKENGRLVLPVFYDVDPSHVRHQTGSYGKAMSKHKKKFTKYKKQYTQPIHIILILFLLALALLYSHGSTITLFSSLLFLLVFFLQNAKKVYTGDMNRLEKWKIALNQTANLSGHHFNPRNKYEHEIIEKIVKQVFNKIYRARLHVANYPVGLESRVLHVKSLMDVGCDRGVYMVGIYGIGGMGKSTLARATFNFIADQFECLCFLHNIRENSDQNGLKYLQEELLSKTVGLDLMLGDVSEGIPIIKKALGQKKVLLVLDDIDKPEQLWALAGELDWFGQGSRVIITTRDKRLLSCHMIKRTCEVDGLDEEEAFELLRWMAFKTENVDSRYANVLNRAVTYASGLPLALEVVGSNLFGKCIQEWKDLLDEYEKIPNKDIHEILKVSFNNLKEMEQSVFLDIACCFKGYDLVKVQEILLAHYGCCKKHQIEVLVQKSLIKFSLFSTVTLHDLIEDMGKEIVRQESPQEPGKRSRLWFYEDIVHVLEQNTGTNRIGIIYLNFPSFEEDIVEWEGDELKNMKNLKTLIIKNGFFCKGLKHLPNSLRVLDWCKYPSVDIPSNFCPKKLSICKLSEGYLTSFELSRTLKGFLNMTELNLESCRSLTCINDVSGLPNLEKFIFQNCENLVAIHPSVGFLNKLKILNAEGCSKLRTFPPIKLASLQVLRLQYCKNLKRFPEILQVMENIEAIVLEGTSIEELSFSFQNFTGLCTLRIWGNGMLTLPSSILMLPSLSWIMVEDCIFLPIKNDKLMNPKVSSNVQNLILQNCNISDAFLSIIIKWFANLKYLDLSRNDFTVLPECLVECSFLSSIVLDGCKFLKEIRGIPPSLNTLSALQCESLNSSTRSMLLNKKLHEARHTNFCIPRGSEGIPKWFEHKSRGIERVPQWIENDNRGLTMSFWVRNWFPSITFFFSTKWMHNKGPIIKDLDVEFDLSVNGHACSGLKLWIHSTHVFQLNLNCGKPILDREQWIHVELEVKCTLTSRYLNDEVMKSISTEMGIHMLKEKSILEDIKFTNPYRKRKLDEYLNNSQSQFHPLLKKKRLIYNKGCIS</sequence>
<dbReference type="Pfam" id="PF23286">
    <property type="entry name" value="LRR_13"/>
    <property type="match status" value="1"/>
</dbReference>
<evidence type="ECO:0000256" key="4">
    <source>
        <dbReference type="SAM" id="Phobius"/>
    </source>
</evidence>
<dbReference type="Gene3D" id="3.40.50.300">
    <property type="entry name" value="P-loop containing nucleotide triphosphate hydrolases"/>
    <property type="match status" value="1"/>
</dbReference>
<dbReference type="SUPFAM" id="SSF52200">
    <property type="entry name" value="Toll/Interleukin receptor TIR domain"/>
    <property type="match status" value="1"/>
</dbReference>
<dbReference type="Gene3D" id="3.80.10.10">
    <property type="entry name" value="Ribonuclease Inhibitor"/>
    <property type="match status" value="2"/>
</dbReference>
<dbReference type="Gene3D" id="3.40.50.10140">
    <property type="entry name" value="Toll/interleukin-1 receptor homology (TIR) domain"/>
    <property type="match status" value="1"/>
</dbReference>
<dbReference type="InterPro" id="IPR027417">
    <property type="entry name" value="P-loop_NTPase"/>
</dbReference>
<feature type="domain" description="TIR" evidence="5">
    <location>
        <begin position="16"/>
        <end position="237"/>
    </location>
</feature>
<dbReference type="GO" id="GO:0007165">
    <property type="term" value="P:signal transduction"/>
    <property type="evidence" value="ECO:0007669"/>
    <property type="project" value="InterPro"/>
</dbReference>
<dbReference type="SUPFAM" id="SSF46785">
    <property type="entry name" value="Winged helix' DNA-binding domain"/>
    <property type="match status" value="1"/>
</dbReference>
<feature type="transmembrane region" description="Helical" evidence="4">
    <location>
        <begin position="144"/>
        <end position="163"/>
    </location>
</feature>
<dbReference type="GO" id="GO:0006952">
    <property type="term" value="P:defense response"/>
    <property type="evidence" value="ECO:0007669"/>
    <property type="project" value="UniProtKB-KW"/>
</dbReference>
<organism evidence="6 7">
    <name type="scientific">Pisum sativum</name>
    <name type="common">Garden pea</name>
    <name type="synonym">Lathyrus oleraceus</name>
    <dbReference type="NCBI Taxonomy" id="3888"/>
    <lineage>
        <taxon>Eukaryota</taxon>
        <taxon>Viridiplantae</taxon>
        <taxon>Streptophyta</taxon>
        <taxon>Embryophyta</taxon>
        <taxon>Tracheophyta</taxon>
        <taxon>Spermatophyta</taxon>
        <taxon>Magnoliopsida</taxon>
        <taxon>eudicotyledons</taxon>
        <taxon>Gunneridae</taxon>
        <taxon>Pentapetalae</taxon>
        <taxon>rosids</taxon>
        <taxon>fabids</taxon>
        <taxon>Fabales</taxon>
        <taxon>Fabaceae</taxon>
        <taxon>Papilionoideae</taxon>
        <taxon>50 kb inversion clade</taxon>
        <taxon>NPAAA clade</taxon>
        <taxon>Hologalegina</taxon>
        <taxon>IRL clade</taxon>
        <taxon>Fabeae</taxon>
        <taxon>Lathyrus</taxon>
    </lineage>
</organism>
<dbReference type="InterPro" id="IPR000157">
    <property type="entry name" value="TIR_dom"/>
</dbReference>
<dbReference type="Proteomes" id="UP001058974">
    <property type="component" value="Chromosome 5"/>
</dbReference>
<keyword evidence="4" id="KW-0472">Membrane</keyword>
<evidence type="ECO:0000256" key="3">
    <source>
        <dbReference type="ARBA" id="ARBA00022821"/>
    </source>
</evidence>
<keyword evidence="2" id="KW-0677">Repeat</keyword>
<dbReference type="InterPro" id="IPR058546">
    <property type="entry name" value="RPS4B/Roq1-like_LRR"/>
</dbReference>
<proteinExistence type="predicted"/>
<dbReference type="GO" id="GO:0043531">
    <property type="term" value="F:ADP binding"/>
    <property type="evidence" value="ECO:0007669"/>
    <property type="project" value="InterPro"/>
</dbReference>
<dbReference type="InterPro" id="IPR042197">
    <property type="entry name" value="Apaf_helical"/>
</dbReference>
<dbReference type="InterPro" id="IPR044974">
    <property type="entry name" value="Disease_R_plants"/>
</dbReference>
<protein>
    <recommendedName>
        <fullName evidence="5">TIR domain-containing protein</fullName>
    </recommendedName>
</protein>
<evidence type="ECO:0000259" key="5">
    <source>
        <dbReference type="PROSITE" id="PS50104"/>
    </source>
</evidence>
<evidence type="ECO:0000313" key="6">
    <source>
        <dbReference type="EMBL" id="KAI5410347.1"/>
    </source>
</evidence>
<dbReference type="EMBL" id="JAMSHJ010000005">
    <property type="protein sequence ID" value="KAI5410347.1"/>
    <property type="molecule type" value="Genomic_DNA"/>
</dbReference>
<dbReference type="PANTHER" id="PTHR11017:SF219">
    <property type="entry name" value="ARCHAEAL ATPASE"/>
    <property type="match status" value="1"/>
</dbReference>
<evidence type="ECO:0000256" key="1">
    <source>
        <dbReference type="ARBA" id="ARBA00022614"/>
    </source>
</evidence>
<dbReference type="PRINTS" id="PR00364">
    <property type="entry name" value="DISEASERSIST"/>
</dbReference>
<name>A0A9D5AG41_PEA</name>